<dbReference type="InterPro" id="IPR013325">
    <property type="entry name" value="RNA_pol_sigma_r2"/>
</dbReference>
<evidence type="ECO:0000313" key="9">
    <source>
        <dbReference type="Proteomes" id="UP000006833"/>
    </source>
</evidence>
<dbReference type="InterPro" id="IPR039425">
    <property type="entry name" value="RNA_pol_sigma-70-like"/>
</dbReference>
<dbReference type="RefSeq" id="WP_012178456.1">
    <property type="nucleotide sequence ID" value="NC_009952.1"/>
</dbReference>
<keyword evidence="4" id="KW-0804">Transcription</keyword>
<evidence type="ECO:0000256" key="5">
    <source>
        <dbReference type="SAM" id="MobiDB-lite"/>
    </source>
</evidence>
<dbReference type="InterPro" id="IPR013249">
    <property type="entry name" value="RNA_pol_sigma70_r4_t2"/>
</dbReference>
<dbReference type="PANTHER" id="PTHR43133:SF25">
    <property type="entry name" value="RNA POLYMERASE SIGMA FACTOR RFAY-RELATED"/>
    <property type="match status" value="1"/>
</dbReference>
<feature type="domain" description="RNA polymerase sigma factor 70 region 4 type 2" evidence="7">
    <location>
        <begin position="105"/>
        <end position="156"/>
    </location>
</feature>
<evidence type="ECO:0000259" key="6">
    <source>
        <dbReference type="Pfam" id="PF04542"/>
    </source>
</evidence>
<evidence type="ECO:0000259" key="7">
    <source>
        <dbReference type="Pfam" id="PF08281"/>
    </source>
</evidence>
<keyword evidence="9" id="KW-1185">Reference proteome</keyword>
<dbReference type="NCBIfam" id="TIGR02937">
    <property type="entry name" value="sigma70-ECF"/>
    <property type="match status" value="1"/>
</dbReference>
<dbReference type="GO" id="GO:0006352">
    <property type="term" value="P:DNA-templated transcription initiation"/>
    <property type="evidence" value="ECO:0007669"/>
    <property type="project" value="InterPro"/>
</dbReference>
<dbReference type="STRING" id="398580.Dshi_1784"/>
<feature type="domain" description="RNA polymerase sigma-70 region 2" evidence="6">
    <location>
        <begin position="19"/>
        <end position="75"/>
    </location>
</feature>
<dbReference type="InterPro" id="IPR007627">
    <property type="entry name" value="RNA_pol_sigma70_r2"/>
</dbReference>
<evidence type="ECO:0000313" key="8">
    <source>
        <dbReference type="EMBL" id="ABV93526.1"/>
    </source>
</evidence>
<proteinExistence type="inferred from homology"/>
<dbReference type="SUPFAM" id="SSF88659">
    <property type="entry name" value="Sigma3 and sigma4 domains of RNA polymerase sigma factors"/>
    <property type="match status" value="1"/>
</dbReference>
<feature type="region of interest" description="Disordered" evidence="5">
    <location>
        <begin position="71"/>
        <end position="93"/>
    </location>
</feature>
<dbReference type="GO" id="GO:0003677">
    <property type="term" value="F:DNA binding"/>
    <property type="evidence" value="ECO:0007669"/>
    <property type="project" value="InterPro"/>
</dbReference>
<evidence type="ECO:0000256" key="2">
    <source>
        <dbReference type="ARBA" id="ARBA00023015"/>
    </source>
</evidence>
<dbReference type="HOGENOM" id="CLU_047691_1_4_5"/>
<dbReference type="Pfam" id="PF04542">
    <property type="entry name" value="Sigma70_r2"/>
    <property type="match status" value="1"/>
</dbReference>
<accession>A8LMI1</accession>
<dbReference type="Proteomes" id="UP000006833">
    <property type="component" value="Chromosome"/>
</dbReference>
<dbReference type="OrthoDB" id="9803470at2"/>
<keyword evidence="3" id="KW-0731">Sigma factor</keyword>
<dbReference type="Gene3D" id="1.10.1740.10">
    <property type="match status" value="1"/>
</dbReference>
<evidence type="ECO:0000256" key="4">
    <source>
        <dbReference type="ARBA" id="ARBA00023163"/>
    </source>
</evidence>
<dbReference type="KEGG" id="dsh:Dshi_1784"/>
<name>A8LMI1_DINSH</name>
<dbReference type="PANTHER" id="PTHR43133">
    <property type="entry name" value="RNA POLYMERASE ECF-TYPE SIGMA FACTO"/>
    <property type="match status" value="1"/>
</dbReference>
<dbReference type="GO" id="GO:0016987">
    <property type="term" value="F:sigma factor activity"/>
    <property type="evidence" value="ECO:0007669"/>
    <property type="project" value="UniProtKB-KW"/>
</dbReference>
<sequence>MTRMPPPTDAREAALVALIPGLTRAARALTGSRAEAEDLVQEALLQVWTRQRAGAEITALPAYARATLRNGLRRRGRQPASEPLEETDWASATADTGERRVAFAEVMEAIAALPEDQRRVLMEVVIEGRTPEEVARRAGIPPGTVLSRLARARARLRKRCALGAGTSAQTLLPEPAGQSR</sequence>
<dbReference type="eggNOG" id="COG1595">
    <property type="taxonomic scope" value="Bacteria"/>
</dbReference>
<dbReference type="EMBL" id="CP000830">
    <property type="protein sequence ID" value="ABV93526.1"/>
    <property type="molecule type" value="Genomic_DNA"/>
</dbReference>
<dbReference type="InterPro" id="IPR036388">
    <property type="entry name" value="WH-like_DNA-bd_sf"/>
</dbReference>
<evidence type="ECO:0000256" key="3">
    <source>
        <dbReference type="ARBA" id="ARBA00023082"/>
    </source>
</evidence>
<gene>
    <name evidence="8" type="ordered locus">Dshi_1784</name>
</gene>
<dbReference type="InterPro" id="IPR014284">
    <property type="entry name" value="RNA_pol_sigma-70_dom"/>
</dbReference>
<dbReference type="InterPro" id="IPR013324">
    <property type="entry name" value="RNA_pol_sigma_r3/r4-like"/>
</dbReference>
<protein>
    <submittedName>
        <fullName evidence="8">Putative RNA polymerase sigma factor</fullName>
    </submittedName>
</protein>
<dbReference type="Pfam" id="PF08281">
    <property type="entry name" value="Sigma70_r4_2"/>
    <property type="match status" value="1"/>
</dbReference>
<dbReference type="Gene3D" id="1.10.10.10">
    <property type="entry name" value="Winged helix-like DNA-binding domain superfamily/Winged helix DNA-binding domain"/>
    <property type="match status" value="1"/>
</dbReference>
<evidence type="ECO:0000256" key="1">
    <source>
        <dbReference type="ARBA" id="ARBA00010641"/>
    </source>
</evidence>
<dbReference type="SUPFAM" id="SSF88946">
    <property type="entry name" value="Sigma2 domain of RNA polymerase sigma factors"/>
    <property type="match status" value="1"/>
</dbReference>
<organism evidence="8 9">
    <name type="scientific">Dinoroseobacter shibae (strain DSM 16493 / NCIMB 14021 / DFL 12)</name>
    <dbReference type="NCBI Taxonomy" id="398580"/>
    <lineage>
        <taxon>Bacteria</taxon>
        <taxon>Pseudomonadati</taxon>
        <taxon>Pseudomonadota</taxon>
        <taxon>Alphaproteobacteria</taxon>
        <taxon>Rhodobacterales</taxon>
        <taxon>Roseobacteraceae</taxon>
        <taxon>Dinoroseobacter</taxon>
    </lineage>
</organism>
<comment type="similarity">
    <text evidence="1">Belongs to the sigma-70 factor family. ECF subfamily.</text>
</comment>
<keyword evidence="2" id="KW-0805">Transcription regulation</keyword>
<dbReference type="AlphaFoldDB" id="A8LMI1"/>
<reference evidence="9" key="1">
    <citation type="journal article" date="2010" name="ISME J.">
        <title>The complete genome sequence of the algal symbiont Dinoroseobacter shibae: a hitchhiker's guide to life in the sea.</title>
        <authorList>
            <person name="Wagner-Dobler I."/>
            <person name="Ballhausen B."/>
            <person name="Berger M."/>
            <person name="Brinkhoff T."/>
            <person name="Buchholz I."/>
            <person name="Bunk B."/>
            <person name="Cypionka H."/>
            <person name="Daniel R."/>
            <person name="Drepper T."/>
            <person name="Gerdts G."/>
            <person name="Hahnke S."/>
            <person name="Han C."/>
            <person name="Jahn D."/>
            <person name="Kalhoefer D."/>
            <person name="Kiss H."/>
            <person name="Klenk H.P."/>
            <person name="Kyrpides N."/>
            <person name="Liebl W."/>
            <person name="Liesegang H."/>
            <person name="Meincke L."/>
            <person name="Pati A."/>
            <person name="Petersen J."/>
            <person name="Piekarski T."/>
            <person name="Pommerenke C."/>
            <person name="Pradella S."/>
            <person name="Pukall R."/>
            <person name="Rabus R."/>
            <person name="Stackebrandt E."/>
            <person name="Thole S."/>
            <person name="Thompson L."/>
            <person name="Tielen P."/>
            <person name="Tomasch J."/>
            <person name="von Jan M."/>
            <person name="Wanphrut N."/>
            <person name="Wichels A."/>
            <person name="Zech H."/>
            <person name="Simon M."/>
        </authorList>
    </citation>
    <scope>NUCLEOTIDE SEQUENCE [LARGE SCALE GENOMIC DNA]</scope>
    <source>
        <strain evidence="9">DSM 16493 / NCIMB 14021 / DFL 12</strain>
    </source>
</reference>